<gene>
    <name evidence="5" type="primary">LOC103249337</name>
</gene>
<organism evidence="4 5">
    <name type="scientific">Carlito syrichta</name>
    <name type="common">Philippine tarsier</name>
    <name type="synonym">Tarsius syrichta</name>
    <dbReference type="NCBI Taxonomy" id="1868482"/>
    <lineage>
        <taxon>Eukaryota</taxon>
        <taxon>Metazoa</taxon>
        <taxon>Chordata</taxon>
        <taxon>Craniata</taxon>
        <taxon>Vertebrata</taxon>
        <taxon>Euteleostomi</taxon>
        <taxon>Mammalia</taxon>
        <taxon>Eutheria</taxon>
        <taxon>Euarchontoglires</taxon>
        <taxon>Primates</taxon>
        <taxon>Haplorrhini</taxon>
        <taxon>Tarsiiformes</taxon>
        <taxon>Tarsiidae</taxon>
        <taxon>Carlito</taxon>
    </lineage>
</organism>
<dbReference type="AlphaFoldDB" id="A0A1U7SKV2"/>
<keyword evidence="4" id="KW-1185">Reference proteome</keyword>
<accession>A0A1U7SKV2</accession>
<evidence type="ECO:0000256" key="3">
    <source>
        <dbReference type="SAM" id="MobiDB-lite"/>
    </source>
</evidence>
<dbReference type="GO" id="GO:0006334">
    <property type="term" value="P:nucleosome assembly"/>
    <property type="evidence" value="ECO:0007669"/>
    <property type="project" value="InterPro"/>
</dbReference>
<dbReference type="Pfam" id="PF00956">
    <property type="entry name" value="NAP"/>
    <property type="match status" value="1"/>
</dbReference>
<evidence type="ECO:0000256" key="1">
    <source>
        <dbReference type="ARBA" id="ARBA00009947"/>
    </source>
</evidence>
<dbReference type="GeneID" id="103249337"/>
<dbReference type="FunFam" id="3.30.1120.90:FF:000002">
    <property type="entry name" value="Testis-specific Y-encoded-like protein 2"/>
    <property type="match status" value="1"/>
</dbReference>
<comment type="similarity">
    <text evidence="1 2">Belongs to the nucleosome assembly protein (NAP) family.</text>
</comment>
<protein>
    <submittedName>
        <fullName evidence="5">Testis-specific Y-encoded-like protein 1</fullName>
    </submittedName>
</protein>
<feature type="region of interest" description="Disordered" evidence="3">
    <location>
        <begin position="1"/>
        <end position="61"/>
    </location>
</feature>
<feature type="compositionally biased region" description="Basic and acidic residues" evidence="3">
    <location>
        <begin position="23"/>
        <end position="41"/>
    </location>
</feature>
<reference evidence="5" key="1">
    <citation type="submission" date="2025-08" db="UniProtKB">
        <authorList>
            <consortium name="RefSeq"/>
        </authorList>
    </citation>
    <scope>IDENTIFICATION</scope>
</reference>
<name>A0A1U7SKV2_CARSF</name>
<evidence type="ECO:0000313" key="4">
    <source>
        <dbReference type="Proteomes" id="UP000189704"/>
    </source>
</evidence>
<dbReference type="Proteomes" id="UP000189704">
    <property type="component" value="Unplaced"/>
</dbReference>
<dbReference type="KEGG" id="csyr:103249337"/>
<dbReference type="SUPFAM" id="SSF143113">
    <property type="entry name" value="NAP-like"/>
    <property type="match status" value="1"/>
</dbReference>
<dbReference type="Gene3D" id="3.30.1120.90">
    <property type="entry name" value="Nucleosome assembly protein"/>
    <property type="match status" value="1"/>
</dbReference>
<dbReference type="RefSeq" id="XP_008046160.1">
    <property type="nucleotide sequence ID" value="XM_008047969.1"/>
</dbReference>
<feature type="region of interest" description="Disordered" evidence="3">
    <location>
        <begin position="132"/>
        <end position="189"/>
    </location>
</feature>
<dbReference type="OrthoDB" id="19419at2759"/>
<proteinExistence type="inferred from homology"/>
<evidence type="ECO:0000313" key="5">
    <source>
        <dbReference type="RefSeq" id="XP_008046160.1"/>
    </source>
</evidence>
<dbReference type="InterPro" id="IPR037231">
    <property type="entry name" value="NAP-like_sf"/>
</dbReference>
<dbReference type="Gene3D" id="1.20.5.1500">
    <property type="match status" value="1"/>
</dbReference>
<dbReference type="GO" id="GO:0005634">
    <property type="term" value="C:nucleus"/>
    <property type="evidence" value="ECO:0007669"/>
    <property type="project" value="InterPro"/>
</dbReference>
<dbReference type="PANTHER" id="PTHR11875">
    <property type="entry name" value="TESTIS-SPECIFIC Y-ENCODED PROTEIN"/>
    <property type="match status" value="1"/>
</dbReference>
<sequence>MSALREVRGTGLPQAHSLTTPDRAPEGRRPYQYQRLREKSKASQVMGKTREGSSGAAIRPPVLPEARAIPGGAMGCGRSLQSLVPGGRGPAATEVRQDVAPVPVAGLEAASVSEPAQVGLKDGVQGGEKVLEAGGAGRSAPEVTAKGGKTEEGASGSVAVDEKPVGDGMEVEGDEARGEARQEPGPPPLDISRCLKPLQAIKQALDHLNAQADRVLLQLDRHFGRMRQHYLRRRNYVIRSIPGFWVTVFRNHPQLSAVVRGQDARMLRYVTHLEVKECRHPWICCKFKFFFRRNPYFTNRLIVKKYEVRAPGQVVSLSTPIAWRPGHEPQSFIGRGQEVTCGFFAWFSDHSLPECDRIAEIIREDLWPNPLLYYQAREEAGRVRHRQIREAVEIPRPFGFHSG</sequence>
<dbReference type="InterPro" id="IPR002164">
    <property type="entry name" value="NAP_family"/>
</dbReference>
<evidence type="ECO:0000256" key="2">
    <source>
        <dbReference type="RuleBase" id="RU003876"/>
    </source>
</evidence>